<proteinExistence type="predicted"/>
<dbReference type="AlphaFoldDB" id="A0A0C3KDY1"/>
<evidence type="ECO:0000313" key="1">
    <source>
        <dbReference type="EMBL" id="KIO07812.1"/>
    </source>
</evidence>
<accession>A0A0C3KDY1</accession>
<dbReference type="EMBL" id="KN831959">
    <property type="protein sequence ID" value="KIO07812.1"/>
    <property type="molecule type" value="Genomic_DNA"/>
</dbReference>
<gene>
    <name evidence="1" type="ORF">M404DRAFT_997953</name>
</gene>
<dbReference type="OrthoDB" id="10373104at2759"/>
<name>A0A0C3KDY1_PISTI</name>
<sequence>MQSGKSYPEFSAPTLYVNHRATTFALKEELISFILPKTDLLTKYNFAASADKMPPMLINSLHSAAGSRLHATHTPTHNRA</sequence>
<protein>
    <submittedName>
        <fullName evidence="1">Uncharacterized protein</fullName>
    </submittedName>
</protein>
<dbReference type="HOGENOM" id="CLU_2590701_0_0_1"/>
<reference evidence="1 2" key="1">
    <citation type="submission" date="2014-04" db="EMBL/GenBank/DDBJ databases">
        <authorList>
            <consortium name="DOE Joint Genome Institute"/>
            <person name="Kuo A."/>
            <person name="Kohler A."/>
            <person name="Costa M.D."/>
            <person name="Nagy L.G."/>
            <person name="Floudas D."/>
            <person name="Copeland A."/>
            <person name="Barry K.W."/>
            <person name="Cichocki N."/>
            <person name="Veneault-Fourrey C."/>
            <person name="LaButti K."/>
            <person name="Lindquist E.A."/>
            <person name="Lipzen A."/>
            <person name="Lundell T."/>
            <person name="Morin E."/>
            <person name="Murat C."/>
            <person name="Sun H."/>
            <person name="Tunlid A."/>
            <person name="Henrissat B."/>
            <person name="Grigoriev I.V."/>
            <person name="Hibbett D.S."/>
            <person name="Martin F."/>
            <person name="Nordberg H.P."/>
            <person name="Cantor M.N."/>
            <person name="Hua S.X."/>
        </authorList>
    </citation>
    <scope>NUCLEOTIDE SEQUENCE [LARGE SCALE GENOMIC DNA]</scope>
    <source>
        <strain evidence="1 2">Marx 270</strain>
    </source>
</reference>
<organism evidence="1 2">
    <name type="scientific">Pisolithus tinctorius Marx 270</name>
    <dbReference type="NCBI Taxonomy" id="870435"/>
    <lineage>
        <taxon>Eukaryota</taxon>
        <taxon>Fungi</taxon>
        <taxon>Dikarya</taxon>
        <taxon>Basidiomycota</taxon>
        <taxon>Agaricomycotina</taxon>
        <taxon>Agaricomycetes</taxon>
        <taxon>Agaricomycetidae</taxon>
        <taxon>Boletales</taxon>
        <taxon>Sclerodermatineae</taxon>
        <taxon>Pisolithaceae</taxon>
        <taxon>Pisolithus</taxon>
    </lineage>
</organism>
<dbReference type="Proteomes" id="UP000054217">
    <property type="component" value="Unassembled WGS sequence"/>
</dbReference>
<evidence type="ECO:0000313" key="2">
    <source>
        <dbReference type="Proteomes" id="UP000054217"/>
    </source>
</evidence>
<keyword evidence="2" id="KW-1185">Reference proteome</keyword>
<reference evidence="2" key="2">
    <citation type="submission" date="2015-01" db="EMBL/GenBank/DDBJ databases">
        <title>Evolutionary Origins and Diversification of the Mycorrhizal Mutualists.</title>
        <authorList>
            <consortium name="DOE Joint Genome Institute"/>
            <consortium name="Mycorrhizal Genomics Consortium"/>
            <person name="Kohler A."/>
            <person name="Kuo A."/>
            <person name="Nagy L.G."/>
            <person name="Floudas D."/>
            <person name="Copeland A."/>
            <person name="Barry K.W."/>
            <person name="Cichocki N."/>
            <person name="Veneault-Fourrey C."/>
            <person name="LaButti K."/>
            <person name="Lindquist E.A."/>
            <person name="Lipzen A."/>
            <person name="Lundell T."/>
            <person name="Morin E."/>
            <person name="Murat C."/>
            <person name="Riley R."/>
            <person name="Ohm R."/>
            <person name="Sun H."/>
            <person name="Tunlid A."/>
            <person name="Henrissat B."/>
            <person name="Grigoriev I.V."/>
            <person name="Hibbett D.S."/>
            <person name="Martin F."/>
        </authorList>
    </citation>
    <scope>NUCLEOTIDE SEQUENCE [LARGE SCALE GENOMIC DNA]</scope>
    <source>
        <strain evidence="2">Marx 270</strain>
    </source>
</reference>
<dbReference type="InParanoid" id="A0A0C3KDY1"/>